<feature type="non-terminal residue" evidence="10">
    <location>
        <position position="174"/>
    </location>
</feature>
<comment type="similarity">
    <text evidence="3">Belongs to the prokaryotic molybdopterin-containing oxidoreductase family.</text>
</comment>
<evidence type="ECO:0000256" key="2">
    <source>
        <dbReference type="ARBA" id="ARBA00004196"/>
    </source>
</evidence>
<evidence type="ECO:0000256" key="4">
    <source>
        <dbReference type="ARBA" id="ARBA00022485"/>
    </source>
</evidence>
<evidence type="ECO:0000313" key="10">
    <source>
        <dbReference type="EMBL" id="EQD29323.1"/>
    </source>
</evidence>
<name>T0Y854_9ZZZZ</name>
<dbReference type="SUPFAM" id="SSF53706">
    <property type="entry name" value="Formate dehydrogenase/DMSO reductase, domains 1-3"/>
    <property type="match status" value="1"/>
</dbReference>
<dbReference type="GO" id="GO:0030313">
    <property type="term" value="C:cell envelope"/>
    <property type="evidence" value="ECO:0007669"/>
    <property type="project" value="UniProtKB-SubCell"/>
</dbReference>
<proteinExistence type="inferred from homology"/>
<dbReference type="Gene3D" id="3.40.228.10">
    <property type="entry name" value="Dimethylsulfoxide Reductase, domain 2"/>
    <property type="match status" value="1"/>
</dbReference>
<dbReference type="Gene3D" id="3.40.50.740">
    <property type="match status" value="1"/>
</dbReference>
<evidence type="ECO:0000256" key="5">
    <source>
        <dbReference type="ARBA" id="ARBA00022723"/>
    </source>
</evidence>
<dbReference type="EMBL" id="AUZX01015336">
    <property type="protein sequence ID" value="EQD29323.1"/>
    <property type="molecule type" value="Genomic_DNA"/>
</dbReference>
<dbReference type="PROSITE" id="PS51669">
    <property type="entry name" value="4FE4S_MOW_BIS_MGD"/>
    <property type="match status" value="1"/>
</dbReference>
<evidence type="ECO:0000256" key="6">
    <source>
        <dbReference type="ARBA" id="ARBA00023002"/>
    </source>
</evidence>
<accession>T0Y854</accession>
<feature type="domain" description="4Fe-4S Mo/W bis-MGD-type" evidence="9">
    <location>
        <begin position="1"/>
        <end position="31"/>
    </location>
</feature>
<dbReference type="GO" id="GO:0051539">
    <property type="term" value="F:4 iron, 4 sulfur cluster binding"/>
    <property type="evidence" value="ECO:0007669"/>
    <property type="project" value="UniProtKB-KW"/>
</dbReference>
<keyword evidence="6" id="KW-0560">Oxidoreductase</keyword>
<dbReference type="PANTHER" id="PTHR43598:SF5">
    <property type="entry name" value="DMSO REDUCTASE CHAIN A"/>
    <property type="match status" value="1"/>
</dbReference>
<dbReference type="GO" id="GO:0046872">
    <property type="term" value="F:metal ion binding"/>
    <property type="evidence" value="ECO:0007669"/>
    <property type="project" value="UniProtKB-KW"/>
</dbReference>
<comment type="cofactor">
    <cofactor evidence="1">
        <name>[4Fe-4S] cluster</name>
        <dbReference type="ChEBI" id="CHEBI:49883"/>
    </cofactor>
</comment>
<dbReference type="InterPro" id="IPR006656">
    <property type="entry name" value="Mopterin_OxRdtase"/>
</dbReference>
<feature type="non-terminal residue" evidence="10">
    <location>
        <position position="1"/>
    </location>
</feature>
<evidence type="ECO:0000259" key="9">
    <source>
        <dbReference type="PROSITE" id="PS51669"/>
    </source>
</evidence>
<evidence type="ECO:0000256" key="3">
    <source>
        <dbReference type="ARBA" id="ARBA00010312"/>
    </source>
</evidence>
<dbReference type="InterPro" id="IPR006963">
    <property type="entry name" value="Mopterin_OxRdtase_4Fe-4S_dom"/>
</dbReference>
<comment type="subcellular location">
    <subcellularLocation>
        <location evidence="2">Cell envelope</location>
    </subcellularLocation>
</comment>
<gene>
    <name evidence="10" type="ORF">B1A_20768</name>
</gene>
<reference evidence="10" key="2">
    <citation type="journal article" date="2014" name="ISME J.">
        <title>Microbial stratification in low pH oxic and suboxic macroscopic growths along an acid mine drainage.</title>
        <authorList>
            <person name="Mendez-Garcia C."/>
            <person name="Mesa V."/>
            <person name="Sprenger R.R."/>
            <person name="Richter M."/>
            <person name="Diez M.S."/>
            <person name="Solano J."/>
            <person name="Bargiela R."/>
            <person name="Golyshina O.V."/>
            <person name="Manteca A."/>
            <person name="Ramos J.L."/>
            <person name="Gallego J.R."/>
            <person name="Llorente I."/>
            <person name="Martins Dos Santos V.A."/>
            <person name="Jensen O.N."/>
            <person name="Pelaez A.I."/>
            <person name="Sanchez J."/>
            <person name="Ferrer M."/>
        </authorList>
    </citation>
    <scope>NUCLEOTIDE SEQUENCE</scope>
</reference>
<keyword evidence="4" id="KW-0004">4Fe-4S</keyword>
<evidence type="ECO:0000256" key="1">
    <source>
        <dbReference type="ARBA" id="ARBA00001966"/>
    </source>
</evidence>
<evidence type="ECO:0000256" key="7">
    <source>
        <dbReference type="ARBA" id="ARBA00023004"/>
    </source>
</evidence>
<dbReference type="AlphaFoldDB" id="T0Y854"/>
<evidence type="ECO:0000256" key="8">
    <source>
        <dbReference type="ARBA" id="ARBA00023014"/>
    </source>
</evidence>
<reference evidence="10" key="1">
    <citation type="submission" date="2013-08" db="EMBL/GenBank/DDBJ databases">
        <authorList>
            <person name="Mendez C."/>
            <person name="Richter M."/>
            <person name="Ferrer M."/>
            <person name="Sanchez J."/>
        </authorList>
    </citation>
    <scope>NUCLEOTIDE SEQUENCE</scope>
</reference>
<dbReference type="Pfam" id="PF00384">
    <property type="entry name" value="Molybdopterin"/>
    <property type="match status" value="1"/>
</dbReference>
<keyword evidence="5" id="KW-0479">Metal-binding</keyword>
<keyword evidence="7" id="KW-0408">Iron</keyword>
<dbReference type="Gene3D" id="2.20.25.90">
    <property type="entry name" value="ADC-like domains"/>
    <property type="match status" value="1"/>
</dbReference>
<comment type="caution">
    <text evidence="10">The sequence shown here is derived from an EMBL/GenBank/DDBJ whole genome shotgun (WGS) entry which is preliminary data.</text>
</comment>
<protein>
    <submittedName>
        <fullName evidence="10">Molybdopterin oxidoreductase</fullName>
    </submittedName>
</protein>
<dbReference type="GO" id="GO:0016491">
    <property type="term" value="F:oxidoreductase activity"/>
    <property type="evidence" value="ECO:0007669"/>
    <property type="project" value="UniProtKB-KW"/>
</dbReference>
<organism evidence="10">
    <name type="scientific">mine drainage metagenome</name>
    <dbReference type="NCBI Taxonomy" id="410659"/>
    <lineage>
        <taxon>unclassified sequences</taxon>
        <taxon>metagenomes</taxon>
        <taxon>ecological metagenomes</taxon>
    </lineage>
</organism>
<sequence>RYIEGNRDHPINRGVLCGKGSAGIMTAISPARLSTPLRRTGVRGSGEFEAISWDEALRIATDRLAAIRATDPNRLALFTGRDQSQSLTGHFARMFGTINYAAHGGFCSVNMAAAGLYSVGGAFWEFGEPDWEHAQLFLLFGVAEDHDSNPIKLGLGRLKARGAKIISINPVRTG</sequence>
<dbReference type="PANTHER" id="PTHR43598">
    <property type="entry name" value="TUNGSTEN-CONTAINING FORMYLMETHANOFURAN DEHYDROGENASE 2 SUBUNIT B"/>
    <property type="match status" value="1"/>
</dbReference>
<keyword evidence="8" id="KW-0411">Iron-sulfur</keyword>